<dbReference type="EMBL" id="VUJU01007751">
    <property type="protein sequence ID" value="KAF0740958.1"/>
    <property type="molecule type" value="Genomic_DNA"/>
</dbReference>
<dbReference type="AlphaFoldDB" id="A0A6G0XKU1"/>
<keyword evidence="2" id="KW-1185">Reference proteome</keyword>
<dbReference type="OrthoDB" id="6589800at2759"/>
<accession>A0A6G0XKU1</accession>
<evidence type="ECO:0000313" key="2">
    <source>
        <dbReference type="Proteomes" id="UP000478052"/>
    </source>
</evidence>
<evidence type="ECO:0000313" key="1">
    <source>
        <dbReference type="EMBL" id="KAF0740958.1"/>
    </source>
</evidence>
<gene>
    <name evidence="1" type="ORF">FWK35_00022922</name>
</gene>
<comment type="caution">
    <text evidence="1">The sequence shown here is derived from an EMBL/GenBank/DDBJ whole genome shotgun (WGS) entry which is preliminary data.</text>
</comment>
<organism evidence="1 2">
    <name type="scientific">Aphis craccivora</name>
    <name type="common">Cowpea aphid</name>
    <dbReference type="NCBI Taxonomy" id="307492"/>
    <lineage>
        <taxon>Eukaryota</taxon>
        <taxon>Metazoa</taxon>
        <taxon>Ecdysozoa</taxon>
        <taxon>Arthropoda</taxon>
        <taxon>Hexapoda</taxon>
        <taxon>Insecta</taxon>
        <taxon>Pterygota</taxon>
        <taxon>Neoptera</taxon>
        <taxon>Paraneoptera</taxon>
        <taxon>Hemiptera</taxon>
        <taxon>Sternorrhyncha</taxon>
        <taxon>Aphidomorpha</taxon>
        <taxon>Aphidoidea</taxon>
        <taxon>Aphididae</taxon>
        <taxon>Aphidini</taxon>
        <taxon>Aphis</taxon>
        <taxon>Aphis</taxon>
    </lineage>
</organism>
<dbReference type="Proteomes" id="UP000478052">
    <property type="component" value="Unassembled WGS sequence"/>
</dbReference>
<name>A0A6G0XKU1_APHCR</name>
<proteinExistence type="predicted"/>
<protein>
    <submittedName>
        <fullName evidence="1">MULE domain-containing protein</fullName>
    </submittedName>
</protein>
<sequence>MCQSSYRKIQDLGLTNMYKNSDEFSKFCGMLDGLAFLPLERVFEGMVYLKTVASPKEKIF</sequence>
<reference evidence="1 2" key="1">
    <citation type="submission" date="2019-08" db="EMBL/GenBank/DDBJ databases">
        <title>Whole genome of Aphis craccivora.</title>
        <authorList>
            <person name="Voronova N.V."/>
            <person name="Shulinski R.S."/>
            <person name="Bandarenka Y.V."/>
            <person name="Zhorov D.G."/>
            <person name="Warner D."/>
        </authorList>
    </citation>
    <scope>NUCLEOTIDE SEQUENCE [LARGE SCALE GENOMIC DNA]</scope>
    <source>
        <strain evidence="1">180601</strain>
        <tissue evidence="1">Whole Body</tissue>
    </source>
</reference>